<reference evidence="3 4" key="1">
    <citation type="journal article" date="2019" name="G3 (Bethesda)">
        <title>Sequencing of a Wild Apple (Malus baccata) Genome Unravels the Differences Between Cultivated and Wild Apple Species Regarding Disease Resistance and Cold Tolerance.</title>
        <authorList>
            <person name="Chen X."/>
        </authorList>
    </citation>
    <scope>NUCLEOTIDE SEQUENCE [LARGE SCALE GENOMIC DNA]</scope>
    <source>
        <strain evidence="4">cv. Shandingzi</strain>
        <tissue evidence="3">Leaves</tissue>
    </source>
</reference>
<evidence type="ECO:0000256" key="1">
    <source>
        <dbReference type="SAM" id="Phobius"/>
    </source>
</evidence>
<comment type="caution">
    <text evidence="3">The sequence shown here is derived from an EMBL/GenBank/DDBJ whole genome shotgun (WGS) entry which is preliminary data.</text>
</comment>
<keyword evidence="4" id="KW-1185">Reference proteome</keyword>
<keyword evidence="1" id="KW-1133">Transmembrane helix</keyword>
<dbReference type="EMBL" id="VIEB01000235">
    <property type="protein sequence ID" value="TQD99435.1"/>
    <property type="molecule type" value="Genomic_DNA"/>
</dbReference>
<proteinExistence type="predicted"/>
<dbReference type="PANTHER" id="PTHR33829">
    <property type="entry name" value="OSJNBA0044M19.10 PROTEIN"/>
    <property type="match status" value="1"/>
</dbReference>
<dbReference type="STRING" id="106549.A0A540MKW8"/>
<evidence type="ECO:0000313" key="4">
    <source>
        <dbReference type="Proteomes" id="UP000315295"/>
    </source>
</evidence>
<evidence type="ECO:0000259" key="2">
    <source>
        <dbReference type="Pfam" id="PF24867"/>
    </source>
</evidence>
<feature type="transmembrane region" description="Helical" evidence="1">
    <location>
        <begin position="224"/>
        <end position="245"/>
    </location>
</feature>
<dbReference type="AlphaFoldDB" id="A0A540MKW8"/>
<dbReference type="Pfam" id="PF24867">
    <property type="entry name" value="DUF7733"/>
    <property type="match status" value="1"/>
</dbReference>
<feature type="domain" description="DUF7733" evidence="2">
    <location>
        <begin position="58"/>
        <end position="253"/>
    </location>
</feature>
<feature type="transmembrane region" description="Helical" evidence="1">
    <location>
        <begin position="122"/>
        <end position="140"/>
    </location>
</feature>
<dbReference type="PANTHER" id="PTHR33829:SF1">
    <property type="entry name" value="TRANSMEMBRANE PROTEIN"/>
    <property type="match status" value="1"/>
</dbReference>
<protein>
    <recommendedName>
        <fullName evidence="2">DUF7733 domain-containing protein</fullName>
    </recommendedName>
</protein>
<keyword evidence="1" id="KW-0812">Transmembrane</keyword>
<keyword evidence="1" id="KW-0472">Membrane</keyword>
<dbReference type="InterPro" id="IPR056635">
    <property type="entry name" value="DUF7733"/>
</dbReference>
<organism evidence="3 4">
    <name type="scientific">Malus baccata</name>
    <name type="common">Siberian crab apple</name>
    <name type="synonym">Pyrus baccata</name>
    <dbReference type="NCBI Taxonomy" id="106549"/>
    <lineage>
        <taxon>Eukaryota</taxon>
        <taxon>Viridiplantae</taxon>
        <taxon>Streptophyta</taxon>
        <taxon>Embryophyta</taxon>
        <taxon>Tracheophyta</taxon>
        <taxon>Spermatophyta</taxon>
        <taxon>Magnoliopsida</taxon>
        <taxon>eudicotyledons</taxon>
        <taxon>Gunneridae</taxon>
        <taxon>Pentapetalae</taxon>
        <taxon>rosids</taxon>
        <taxon>fabids</taxon>
        <taxon>Rosales</taxon>
        <taxon>Rosaceae</taxon>
        <taxon>Amygdaloideae</taxon>
        <taxon>Maleae</taxon>
        <taxon>Malus</taxon>
    </lineage>
</organism>
<gene>
    <name evidence="3" type="ORF">C1H46_014909</name>
</gene>
<accession>A0A540MKW8</accession>
<feature type="transmembrane region" description="Helical" evidence="1">
    <location>
        <begin position="58"/>
        <end position="77"/>
    </location>
</feature>
<name>A0A540MKW8_MALBA</name>
<sequence>MSGGVGPTCSDISLPKEQEHEFKEHNDQTSSKLTSHQKFPTLHSSATASPWKAGGGMFSFRQLNALAVVVVFSASGMVSPQDFAFVVFSMIYMNFISKVAFPALSSSKDPTVFNPKNKILRLYVLTGAIIGLLLPIAYIFEGIFEGDKEGISAASPHVFLLASQVFMEGMAFADRFSTPIRVFVPVFYNSRRIFTIVEWLKSEFSKEYEEYGGSARRLYVGRGLAIANMGFWCFNLFGFLLPFYLPRAFKKYYSAHKLKDY</sequence>
<evidence type="ECO:0000313" key="3">
    <source>
        <dbReference type="EMBL" id="TQD99435.1"/>
    </source>
</evidence>
<dbReference type="Proteomes" id="UP000315295">
    <property type="component" value="Unassembled WGS sequence"/>
</dbReference>